<reference evidence="2 3" key="1">
    <citation type="journal article" date="2018" name="Evol. Lett.">
        <title>Horizontal gene cluster transfer increased hallucinogenic mushroom diversity.</title>
        <authorList>
            <person name="Reynolds H.T."/>
            <person name="Vijayakumar V."/>
            <person name="Gluck-Thaler E."/>
            <person name="Korotkin H.B."/>
            <person name="Matheny P.B."/>
            <person name="Slot J.C."/>
        </authorList>
    </citation>
    <scope>NUCLEOTIDE SEQUENCE [LARGE SCALE GENOMIC DNA]</scope>
    <source>
        <strain evidence="2 3">2631</strain>
    </source>
</reference>
<dbReference type="EMBL" id="NHYD01002610">
    <property type="protein sequence ID" value="PPQ85874.1"/>
    <property type="molecule type" value="Genomic_DNA"/>
</dbReference>
<organism evidence="2 3">
    <name type="scientific">Psilocybe cyanescens</name>
    <dbReference type="NCBI Taxonomy" id="93625"/>
    <lineage>
        <taxon>Eukaryota</taxon>
        <taxon>Fungi</taxon>
        <taxon>Dikarya</taxon>
        <taxon>Basidiomycota</taxon>
        <taxon>Agaricomycotina</taxon>
        <taxon>Agaricomycetes</taxon>
        <taxon>Agaricomycetidae</taxon>
        <taxon>Agaricales</taxon>
        <taxon>Agaricineae</taxon>
        <taxon>Strophariaceae</taxon>
        <taxon>Psilocybe</taxon>
    </lineage>
</organism>
<feature type="compositionally biased region" description="Pro residues" evidence="1">
    <location>
        <begin position="92"/>
        <end position="105"/>
    </location>
</feature>
<gene>
    <name evidence="2" type="ORF">CVT25_015474</name>
</gene>
<protein>
    <submittedName>
        <fullName evidence="2">Uncharacterized protein</fullName>
    </submittedName>
</protein>
<keyword evidence="3" id="KW-1185">Reference proteome</keyword>
<dbReference type="Proteomes" id="UP000283269">
    <property type="component" value="Unassembled WGS sequence"/>
</dbReference>
<feature type="compositionally biased region" description="Basic residues" evidence="1">
    <location>
        <begin position="49"/>
        <end position="64"/>
    </location>
</feature>
<feature type="region of interest" description="Disordered" evidence="1">
    <location>
        <begin position="1"/>
        <end position="105"/>
    </location>
</feature>
<sequence>MPNMDGSGVPGHPPHRSSRLLSSSPPLPFAPSPTLLPFSYDQPLSLSHPRARAAPHSPLQKHHAPPPQVFYARLAYPSQDADAPCAQHPQASPHPPPPCSPAHAA</sequence>
<evidence type="ECO:0000313" key="2">
    <source>
        <dbReference type="EMBL" id="PPQ85874.1"/>
    </source>
</evidence>
<evidence type="ECO:0000256" key="1">
    <source>
        <dbReference type="SAM" id="MobiDB-lite"/>
    </source>
</evidence>
<name>A0A409X595_PSICY</name>
<evidence type="ECO:0000313" key="3">
    <source>
        <dbReference type="Proteomes" id="UP000283269"/>
    </source>
</evidence>
<accession>A0A409X595</accession>
<comment type="caution">
    <text evidence="2">The sequence shown here is derived from an EMBL/GenBank/DDBJ whole genome shotgun (WGS) entry which is preliminary data.</text>
</comment>
<proteinExistence type="predicted"/>
<dbReference type="AlphaFoldDB" id="A0A409X595"/>
<dbReference type="InParanoid" id="A0A409X595"/>